<dbReference type="PANTHER" id="PTHR46529">
    <property type="entry name" value="TRNA WYBUTOSINE-SYNTHESIZING PROTEIN 4"/>
    <property type="match status" value="1"/>
</dbReference>
<proteinExistence type="inferred from homology"/>
<reference evidence="3" key="3">
    <citation type="submission" date="2025-09" db="UniProtKB">
        <authorList>
            <consortium name="Ensembl"/>
        </authorList>
    </citation>
    <scope>IDENTIFICATION</scope>
</reference>
<dbReference type="GO" id="GO:0008175">
    <property type="term" value="F:tRNA methyltransferase activity"/>
    <property type="evidence" value="ECO:0007669"/>
    <property type="project" value="TreeGrafter"/>
</dbReference>
<dbReference type="Proteomes" id="UP000694395">
    <property type="component" value="Chromosome 3"/>
</dbReference>
<comment type="similarity">
    <text evidence="1">Belongs to the methyltransferase superfamily. LCMT family.</text>
</comment>
<dbReference type="PANTHER" id="PTHR46529:SF1">
    <property type="entry name" value="TRNA WYBUTOSINE-SYNTHESIZING PROTEIN 4"/>
    <property type="match status" value="1"/>
</dbReference>
<dbReference type="AlphaFoldDB" id="A0A8K9VGJ4"/>
<reference evidence="3" key="1">
    <citation type="submission" date="2020-07" db="EMBL/GenBank/DDBJ databases">
        <title>A long reads based de novo assembly of the rainbow trout Arlee double haploid line genome.</title>
        <authorList>
            <person name="Gao G."/>
            <person name="Palti Y."/>
        </authorList>
    </citation>
    <scope>NUCLEOTIDE SEQUENCE [LARGE SCALE GENOMIC DNA]</scope>
</reference>
<keyword evidence="4" id="KW-1185">Reference proteome</keyword>
<protein>
    <submittedName>
        <fullName evidence="3">Uncharacterized protein</fullName>
    </submittedName>
</protein>
<dbReference type="Ensembl" id="ENSOMYT00000039425.2">
    <property type="protein sequence ID" value="ENSOMYP00000122574.1"/>
    <property type="gene ID" value="ENSOMYG00000016754.2"/>
</dbReference>
<evidence type="ECO:0000256" key="2">
    <source>
        <dbReference type="ARBA" id="ARBA00022691"/>
    </source>
</evidence>
<sequence>NNTQLNNPVYIHGGQYHLLGVNVREKPQVEESLSGADLEFPYPAILPFVIVWAECCLHGWEQCLDMNEFYLGLIPQKETRGVESLEPFDAFEVSYSNLESCENTGCLACPPLCLPLAEPPPLAVRPVVGEMCVEGLGMPLGPGLVLLSGGSGWGGREDTTARVLIRAKGGWRCACSVLLPGVILYHTVTSVPGRGAVFGGRSSPLNPIRTLLRVTYDNVTCLTPLPLTARWRHTLTMGEESVLLGETVLLRPTTTGFCWERLHLQPPLVYSHSVHVIGDWMMLVCQGLLAKCHLSLLYTSSLLYPGLSCCTPSARHSFCSALLGDSDQSTTMALIGGEGNCFSVVTHHNPHPISVDLKPVL</sequence>
<dbReference type="InterPro" id="IPR015915">
    <property type="entry name" value="Kelch-typ_b-propeller"/>
</dbReference>
<dbReference type="GO" id="GO:0031591">
    <property type="term" value="P:wybutosine biosynthetic process"/>
    <property type="evidence" value="ECO:0007669"/>
    <property type="project" value="TreeGrafter"/>
</dbReference>
<keyword evidence="2" id="KW-0949">S-adenosyl-L-methionine</keyword>
<dbReference type="GO" id="GO:0030488">
    <property type="term" value="P:tRNA methylation"/>
    <property type="evidence" value="ECO:0007669"/>
    <property type="project" value="TreeGrafter"/>
</dbReference>
<reference evidence="3" key="2">
    <citation type="submission" date="2025-08" db="UniProtKB">
        <authorList>
            <consortium name="Ensembl"/>
        </authorList>
    </citation>
    <scope>IDENTIFICATION</scope>
</reference>
<accession>A0A8K9VGJ4</accession>
<evidence type="ECO:0000313" key="4">
    <source>
        <dbReference type="Proteomes" id="UP000694395"/>
    </source>
</evidence>
<evidence type="ECO:0000313" key="3">
    <source>
        <dbReference type="Ensembl" id="ENSOMYP00000122574.1"/>
    </source>
</evidence>
<organism evidence="3 4">
    <name type="scientific">Oncorhynchus mykiss</name>
    <name type="common">Rainbow trout</name>
    <name type="synonym">Salmo gairdneri</name>
    <dbReference type="NCBI Taxonomy" id="8022"/>
    <lineage>
        <taxon>Eukaryota</taxon>
        <taxon>Metazoa</taxon>
        <taxon>Chordata</taxon>
        <taxon>Craniata</taxon>
        <taxon>Vertebrata</taxon>
        <taxon>Euteleostomi</taxon>
        <taxon>Actinopterygii</taxon>
        <taxon>Neopterygii</taxon>
        <taxon>Teleostei</taxon>
        <taxon>Protacanthopterygii</taxon>
        <taxon>Salmoniformes</taxon>
        <taxon>Salmonidae</taxon>
        <taxon>Salmoninae</taxon>
        <taxon>Oncorhynchus</taxon>
    </lineage>
</organism>
<dbReference type="Gene3D" id="2.120.10.80">
    <property type="entry name" value="Kelch-type beta propeller"/>
    <property type="match status" value="1"/>
</dbReference>
<name>A0A8K9VGJ4_ONCMY</name>
<evidence type="ECO:0000256" key="1">
    <source>
        <dbReference type="ARBA" id="ARBA00010703"/>
    </source>
</evidence>